<keyword evidence="2" id="KW-1185">Reference proteome</keyword>
<evidence type="ECO:0000313" key="2">
    <source>
        <dbReference type="Proteomes" id="UP001497680"/>
    </source>
</evidence>
<sequence>MEPVELYDIGTDVFDAFEGLLDLNNENQVTRRHHLASEAQRFRLWAHSLGLHQQGHASLDYRVRDAVVVKDRLAEILSELLEHLGNLLAIAKGERLPYEQDVAADTDEDDDTNSITSDAESHDSKQSHSNSDGSVHEVDFRLQNLSESLDALYSLATKIRNPRNRPQRTNNQLYKRIPAEVRATFIEEREAAEIATIAWIQRHHLIEGINRLEAVNLQLKPEELIDRYASRSEWLVCRIGIANARRKQQFVYWKDHALRLSHAPIHRKPAIPIIKHTTEGMKDEPIAIPQSQFAPSVATKQAALVVAPSLATSATKLEADFVKPEDLKSVISHQSYVSTVINVKGEKVEWPAPPTQITSNGYFTCPYCKILCPQRYLAKNAWQVHLIHDIQPYHCTYEECLDPHRLYGTRQEWIDHESQHSRVWHCQMHGEEFETQPDYVAHLKTSHPEAMPEHFSPELVATVVGPSLKPHRACPLCHTAFSDTIEMQKHMTFHLERFALLALPPLIRDGSNEDSSGHPSDSHEVQHHGRQGSILGDFDDAEKLSFTEIHCRTIQRPYKSLILDKKMLSQIPSFEDSGASTVLAWLETSEPSDADPNINQTLSLPMPFSDDKPYTSLYDLINTQPSPLFSTAAPINDPTMILPMPISEKATTFADLAEVSTSRPNAVTYADSSRERSYGPPSTPPPHGREASARRQFSFQNMFRRHQADADVSQQTKKNATEEESVSDEISTAKDSGAASTASDSTERRIQSRESPGASITHLTPSKSPSHEEEPSKRRQFSFQNVFRRSQPKVKANNAAKEKKKPQKVQYGTSGRRRSSTDSMFTHAADDAANTDFIPPSTQWSRSQRLLRDRRLQLFTEPSRFAPQSTPFILGPKPSESTSSILGPEPSESTSSVLGPEPSDRTQTSGLKASFKKLFQ</sequence>
<proteinExistence type="predicted"/>
<dbReference type="EMBL" id="MU394309">
    <property type="protein sequence ID" value="KAI6087227.1"/>
    <property type="molecule type" value="Genomic_DNA"/>
</dbReference>
<dbReference type="Proteomes" id="UP001497680">
    <property type="component" value="Unassembled WGS sequence"/>
</dbReference>
<accession>A0ACC0D3A5</accession>
<name>A0ACC0D3A5_9PEZI</name>
<organism evidence="1 2">
    <name type="scientific">Hypoxylon rubiginosum</name>
    <dbReference type="NCBI Taxonomy" id="110542"/>
    <lineage>
        <taxon>Eukaryota</taxon>
        <taxon>Fungi</taxon>
        <taxon>Dikarya</taxon>
        <taxon>Ascomycota</taxon>
        <taxon>Pezizomycotina</taxon>
        <taxon>Sordariomycetes</taxon>
        <taxon>Xylariomycetidae</taxon>
        <taxon>Xylariales</taxon>
        <taxon>Hypoxylaceae</taxon>
        <taxon>Hypoxylon</taxon>
    </lineage>
</organism>
<reference evidence="1 2" key="1">
    <citation type="journal article" date="2022" name="New Phytol.">
        <title>Ecological generalism drives hyperdiversity of secondary metabolite gene clusters in xylarialean endophytes.</title>
        <authorList>
            <person name="Franco M.E.E."/>
            <person name="Wisecaver J.H."/>
            <person name="Arnold A.E."/>
            <person name="Ju Y.M."/>
            <person name="Slot J.C."/>
            <person name="Ahrendt S."/>
            <person name="Moore L.P."/>
            <person name="Eastman K.E."/>
            <person name="Scott K."/>
            <person name="Konkel Z."/>
            <person name="Mondo S.J."/>
            <person name="Kuo A."/>
            <person name="Hayes R.D."/>
            <person name="Haridas S."/>
            <person name="Andreopoulos B."/>
            <person name="Riley R."/>
            <person name="LaButti K."/>
            <person name="Pangilinan J."/>
            <person name="Lipzen A."/>
            <person name="Amirebrahimi M."/>
            <person name="Yan J."/>
            <person name="Adam C."/>
            <person name="Keymanesh K."/>
            <person name="Ng V."/>
            <person name="Louie K."/>
            <person name="Northen T."/>
            <person name="Drula E."/>
            <person name="Henrissat B."/>
            <person name="Hsieh H.M."/>
            <person name="Youens-Clark K."/>
            <person name="Lutzoni F."/>
            <person name="Miadlikowska J."/>
            <person name="Eastwood D.C."/>
            <person name="Hamelin R.C."/>
            <person name="Grigoriev I.V."/>
            <person name="U'Ren J.M."/>
        </authorList>
    </citation>
    <scope>NUCLEOTIDE SEQUENCE [LARGE SCALE GENOMIC DNA]</scope>
    <source>
        <strain evidence="1 2">ER1909</strain>
    </source>
</reference>
<gene>
    <name evidence="1" type="ORF">F4821DRAFT_259185</name>
</gene>
<comment type="caution">
    <text evidence="1">The sequence shown here is derived from an EMBL/GenBank/DDBJ whole genome shotgun (WGS) entry which is preliminary data.</text>
</comment>
<evidence type="ECO:0000313" key="1">
    <source>
        <dbReference type="EMBL" id="KAI6087227.1"/>
    </source>
</evidence>
<protein>
    <submittedName>
        <fullName evidence="1">Uncharacterized protein</fullName>
    </submittedName>
</protein>